<gene>
    <name evidence="2" type="ORF">GCM10009741_07280</name>
</gene>
<dbReference type="EMBL" id="BAAANC010000001">
    <property type="protein sequence ID" value="GAA1512269.1"/>
    <property type="molecule type" value="Genomic_DNA"/>
</dbReference>
<comment type="caution">
    <text evidence="2">The sequence shown here is derived from an EMBL/GenBank/DDBJ whole genome shotgun (WGS) entry which is preliminary data.</text>
</comment>
<evidence type="ECO:0000313" key="2">
    <source>
        <dbReference type="EMBL" id="GAA1512269.1"/>
    </source>
</evidence>
<proteinExistence type="predicted"/>
<keyword evidence="3" id="KW-1185">Reference proteome</keyword>
<name>A0ABN2A6Q3_9ACTN</name>
<accession>A0ABN2A6Q3</accession>
<organism evidence="2 3">
    <name type="scientific">Kribbella lupini</name>
    <dbReference type="NCBI Taxonomy" id="291602"/>
    <lineage>
        <taxon>Bacteria</taxon>
        <taxon>Bacillati</taxon>
        <taxon>Actinomycetota</taxon>
        <taxon>Actinomycetes</taxon>
        <taxon>Propionibacteriales</taxon>
        <taxon>Kribbellaceae</taxon>
        <taxon>Kribbella</taxon>
    </lineage>
</organism>
<reference evidence="2 3" key="1">
    <citation type="journal article" date="2019" name="Int. J. Syst. Evol. Microbiol.">
        <title>The Global Catalogue of Microorganisms (GCM) 10K type strain sequencing project: providing services to taxonomists for standard genome sequencing and annotation.</title>
        <authorList>
            <consortium name="The Broad Institute Genomics Platform"/>
            <consortium name="The Broad Institute Genome Sequencing Center for Infectious Disease"/>
            <person name="Wu L."/>
            <person name="Ma J."/>
        </authorList>
    </citation>
    <scope>NUCLEOTIDE SEQUENCE [LARGE SCALE GENOMIC DNA]</scope>
    <source>
        <strain evidence="2 3">JCM 14303</strain>
    </source>
</reference>
<evidence type="ECO:0000313" key="3">
    <source>
        <dbReference type="Proteomes" id="UP001500363"/>
    </source>
</evidence>
<feature type="compositionally biased region" description="Basic and acidic residues" evidence="1">
    <location>
        <begin position="66"/>
        <end position="77"/>
    </location>
</feature>
<sequence length="97" mass="10383">MFGPGITTSPSSINAIPTSASVLTTIKFPSHGNNPTEPNSHPEPHRGIFSHVRRADPHAPQPPRTTRLDSTHPDGVHRPRPLIAPARQHPPDNAGSS</sequence>
<protein>
    <submittedName>
        <fullName evidence="2">Uncharacterized protein</fullName>
    </submittedName>
</protein>
<feature type="region of interest" description="Disordered" evidence="1">
    <location>
        <begin position="25"/>
        <end position="97"/>
    </location>
</feature>
<dbReference type="Proteomes" id="UP001500363">
    <property type="component" value="Unassembled WGS sequence"/>
</dbReference>
<evidence type="ECO:0000256" key="1">
    <source>
        <dbReference type="SAM" id="MobiDB-lite"/>
    </source>
</evidence>